<dbReference type="Gene3D" id="3.40.1410.10">
    <property type="entry name" value="Chorismate lyase-like"/>
    <property type="match status" value="1"/>
</dbReference>
<dbReference type="RefSeq" id="WP_369665835.1">
    <property type="nucleotide sequence ID" value="NZ_JBDKXB010000003.1"/>
</dbReference>
<reference evidence="1 2" key="1">
    <citation type="submission" date="2024-05" db="EMBL/GenBank/DDBJ databases">
        <title>Genome Sequence and Characterization of the New Strain Purple Sulfur Bacterium of Genus Thioalkalicoccus.</title>
        <authorList>
            <person name="Bryantseva I.A."/>
            <person name="Kyndt J.A."/>
            <person name="Imhoff J.F."/>
        </authorList>
    </citation>
    <scope>NUCLEOTIDE SEQUENCE [LARGE SCALE GENOMIC DNA]</scope>
    <source>
        <strain evidence="1 2">Um2</strain>
    </source>
</reference>
<sequence length="203" mass="23021">MVRRYYDRADRESTINPFRCEGFLRDGAIPRRGGGSVALDTLPPFLRALLVTDGTVTKILEAYFWEPVNVSTQRQEFVTAEQPIPWVSVAPGDRVLVREAHLRGADRGTLYATAFSIIRTELIPDTFRQRLIDREIGIGVLIRDSGLESYREVIEVDVTTVTDEDIDHEELGTGDLLARTYRIIIGREPVILITEGFPVSRYR</sequence>
<evidence type="ECO:0000313" key="2">
    <source>
        <dbReference type="Proteomes" id="UP001564408"/>
    </source>
</evidence>
<organism evidence="1 2">
    <name type="scientific">Thioalkalicoccus limnaeus</name>
    <dbReference type="NCBI Taxonomy" id="120681"/>
    <lineage>
        <taxon>Bacteria</taxon>
        <taxon>Pseudomonadati</taxon>
        <taxon>Pseudomonadota</taxon>
        <taxon>Gammaproteobacteria</taxon>
        <taxon>Chromatiales</taxon>
        <taxon>Chromatiaceae</taxon>
        <taxon>Thioalkalicoccus</taxon>
    </lineage>
</organism>
<accession>A0ABV4BAI7</accession>
<dbReference type="InterPro" id="IPR002800">
    <property type="entry name" value="Rv2949c-like"/>
</dbReference>
<comment type="caution">
    <text evidence="1">The sequence shown here is derived from an EMBL/GenBank/DDBJ whole genome shotgun (WGS) entry which is preliminary data.</text>
</comment>
<evidence type="ECO:0000313" key="1">
    <source>
        <dbReference type="EMBL" id="MEY6431451.1"/>
    </source>
</evidence>
<keyword evidence="2" id="KW-1185">Reference proteome</keyword>
<dbReference type="Proteomes" id="UP001564408">
    <property type="component" value="Unassembled WGS sequence"/>
</dbReference>
<gene>
    <name evidence="1" type="ORF">ABC977_03405</name>
</gene>
<name>A0ABV4BAI7_9GAMM</name>
<dbReference type="EMBL" id="JBDKXB010000003">
    <property type="protein sequence ID" value="MEY6431451.1"/>
    <property type="molecule type" value="Genomic_DNA"/>
</dbReference>
<protein>
    <submittedName>
        <fullName evidence="1">Chorismate pyruvate-lyase family protein</fullName>
    </submittedName>
</protein>
<dbReference type="SUPFAM" id="SSF64288">
    <property type="entry name" value="Chorismate lyase-like"/>
    <property type="match status" value="1"/>
</dbReference>
<keyword evidence="1" id="KW-0670">Pyruvate</keyword>
<dbReference type="Pfam" id="PF01947">
    <property type="entry name" value="Rv2949c-like"/>
    <property type="match status" value="1"/>
</dbReference>
<proteinExistence type="predicted"/>
<dbReference type="InterPro" id="IPR028978">
    <property type="entry name" value="Chorismate_lyase_/UTRA_dom_sf"/>
</dbReference>